<protein>
    <submittedName>
        <fullName evidence="5">Uncharacterized protein</fullName>
    </submittedName>
</protein>
<proteinExistence type="predicted"/>
<accession>A0A1M5QR67</accession>
<feature type="chain" id="PRO_5038795563" evidence="2">
    <location>
        <begin position="24"/>
        <end position="440"/>
    </location>
</feature>
<feature type="signal peptide" evidence="2">
    <location>
        <begin position="1"/>
        <end position="23"/>
    </location>
</feature>
<keyword evidence="2" id="KW-0732">Signal</keyword>
<organism evidence="5 6">
    <name type="scientific">Virgibacillus chiguensis</name>
    <dbReference type="NCBI Taxonomy" id="411959"/>
    <lineage>
        <taxon>Bacteria</taxon>
        <taxon>Bacillati</taxon>
        <taxon>Bacillota</taxon>
        <taxon>Bacilli</taxon>
        <taxon>Bacillales</taxon>
        <taxon>Bacillaceae</taxon>
        <taxon>Virgibacillus</taxon>
    </lineage>
</organism>
<reference evidence="6" key="1">
    <citation type="submission" date="2016-11" db="EMBL/GenBank/DDBJ databases">
        <authorList>
            <person name="Varghese N."/>
            <person name="Submissions S."/>
        </authorList>
    </citation>
    <scope>NUCLEOTIDE SEQUENCE [LARGE SCALE GENOMIC DNA]</scope>
    <source>
        <strain evidence="6">CGMCC 1.6496</strain>
    </source>
</reference>
<feature type="coiled-coil region" evidence="1">
    <location>
        <begin position="69"/>
        <end position="103"/>
    </location>
</feature>
<dbReference type="PROSITE" id="PS51257">
    <property type="entry name" value="PROKAR_LIPOPROTEIN"/>
    <property type="match status" value="1"/>
</dbReference>
<evidence type="ECO:0000313" key="6">
    <source>
        <dbReference type="Proteomes" id="UP000184079"/>
    </source>
</evidence>
<dbReference type="AlphaFoldDB" id="A0A1M5QR67"/>
<dbReference type="InterPro" id="IPR056902">
    <property type="entry name" value="NTF2_YvbJ"/>
</dbReference>
<evidence type="ECO:0000256" key="2">
    <source>
        <dbReference type="SAM" id="SignalP"/>
    </source>
</evidence>
<dbReference type="EMBL" id="FQXD01000004">
    <property type="protein sequence ID" value="SHH16615.1"/>
    <property type="molecule type" value="Genomic_DNA"/>
</dbReference>
<evidence type="ECO:0000259" key="3">
    <source>
        <dbReference type="Pfam" id="PF22820"/>
    </source>
</evidence>
<dbReference type="RefSeq" id="WP_073006650.1">
    <property type="nucleotide sequence ID" value="NZ_FQXD01000004.1"/>
</dbReference>
<evidence type="ECO:0000259" key="4">
    <source>
        <dbReference type="Pfam" id="PF25155"/>
    </source>
</evidence>
<evidence type="ECO:0000256" key="1">
    <source>
        <dbReference type="SAM" id="Coils"/>
    </source>
</evidence>
<dbReference type="Proteomes" id="UP000184079">
    <property type="component" value="Unassembled WGS sequence"/>
</dbReference>
<sequence length="440" mass="50521">MKQHVIKRSSFALFLFISMLLLSGCTQSPEKTLENFKQAVEDRDYATFYKLVDKDEDVYWTEKQAQSIIEDFHDNREDYTFQLELLQQQAMALKENNALINEEGMLYFNKDKQLKIRKYDVAIGQELIDGVEKLSVKIDGDKKIKLNKNDKPKLGLFGPGKYSFEATAKYPYSNVKNKGDFDVSGFSDFNQTVELGLEGNYVGIASNIPDTKLFINGKDANVNISSLEGGEMNNESLFGSSLPDHNFGPVAKGTSLQGVAKMPWGKIKGEEVKITADTNSYDLTPKILLDKQEQKKVTKLINNYHKDKMTALVNLDDKHLKNLSNSFKKSISKEITQAKENERTYAGKVLGTRIDYSKAFYEEGEGGRHYVTIPIELHRTYVERYFFNKDEETTEEYENLEIKLEYISDEEKWIVDNEETHYATSDDDYMKSKEVVETEF</sequence>
<dbReference type="Pfam" id="PF25155">
    <property type="entry name" value="NTF2_YvbJ"/>
    <property type="match status" value="1"/>
</dbReference>
<gene>
    <name evidence="5" type="ORF">SAMN05421807_104245</name>
</gene>
<feature type="domain" description="TcaA 4th" evidence="3">
    <location>
        <begin position="198"/>
        <end position="284"/>
    </location>
</feature>
<dbReference type="PANTHER" id="PTHR40038">
    <property type="entry name" value="MEMBRANE-ASSOCIATED PROTEIN TCAA"/>
    <property type="match status" value="1"/>
</dbReference>
<dbReference type="Pfam" id="PF22820">
    <property type="entry name" value="TcaA_3rd_4th"/>
    <property type="match status" value="1"/>
</dbReference>
<feature type="domain" description="YvbJ-like NTF2-like" evidence="4">
    <location>
        <begin position="297"/>
        <end position="418"/>
    </location>
</feature>
<dbReference type="PANTHER" id="PTHR40038:SF1">
    <property type="entry name" value="MEMBRANE-ASSOCIATED PROTEIN TCAA"/>
    <property type="match status" value="1"/>
</dbReference>
<keyword evidence="1" id="KW-0175">Coiled coil</keyword>
<evidence type="ECO:0000313" key="5">
    <source>
        <dbReference type="EMBL" id="SHH16615.1"/>
    </source>
</evidence>
<dbReference type="OrthoDB" id="1682769at2"/>
<dbReference type="InterPro" id="IPR054530">
    <property type="entry name" value="TcaA_4th"/>
</dbReference>
<keyword evidence="6" id="KW-1185">Reference proteome</keyword>
<name>A0A1M5QR67_9BACI</name>